<evidence type="ECO:0000256" key="4">
    <source>
        <dbReference type="ARBA" id="ARBA00023163"/>
    </source>
</evidence>
<evidence type="ECO:0000256" key="1">
    <source>
        <dbReference type="ARBA" id="ARBA00009437"/>
    </source>
</evidence>
<name>A0A6L9UAQ1_9HYPH</name>
<dbReference type="InterPro" id="IPR058163">
    <property type="entry name" value="LysR-type_TF_proteobact-type"/>
</dbReference>
<dbReference type="PROSITE" id="PS50931">
    <property type="entry name" value="HTH_LYSR"/>
    <property type="match status" value="1"/>
</dbReference>
<dbReference type="GO" id="GO:0043565">
    <property type="term" value="F:sequence-specific DNA binding"/>
    <property type="evidence" value="ECO:0007669"/>
    <property type="project" value="TreeGrafter"/>
</dbReference>
<dbReference type="InterPro" id="IPR005119">
    <property type="entry name" value="LysR_subst-bd"/>
</dbReference>
<dbReference type="Pfam" id="PF00126">
    <property type="entry name" value="HTH_1"/>
    <property type="match status" value="1"/>
</dbReference>
<evidence type="ECO:0000256" key="2">
    <source>
        <dbReference type="ARBA" id="ARBA00023015"/>
    </source>
</evidence>
<dbReference type="PRINTS" id="PR00039">
    <property type="entry name" value="HTHLYSR"/>
</dbReference>
<dbReference type="InterPro" id="IPR036388">
    <property type="entry name" value="WH-like_DNA-bd_sf"/>
</dbReference>
<dbReference type="AlphaFoldDB" id="A0A6L9UAQ1"/>
<keyword evidence="4" id="KW-0804">Transcription</keyword>
<evidence type="ECO:0000313" key="6">
    <source>
        <dbReference type="EMBL" id="NEI71362.1"/>
    </source>
</evidence>
<feature type="domain" description="HTH lysR-type" evidence="5">
    <location>
        <begin position="7"/>
        <end position="64"/>
    </location>
</feature>
<accession>A0A6L9UAQ1</accession>
<dbReference type="Gene3D" id="3.40.190.10">
    <property type="entry name" value="Periplasmic binding protein-like II"/>
    <property type="match status" value="2"/>
</dbReference>
<organism evidence="6 7">
    <name type="scientific">Rhizobium lusitanum</name>
    <dbReference type="NCBI Taxonomy" id="293958"/>
    <lineage>
        <taxon>Bacteria</taxon>
        <taxon>Pseudomonadati</taxon>
        <taxon>Pseudomonadota</taxon>
        <taxon>Alphaproteobacteria</taxon>
        <taxon>Hyphomicrobiales</taxon>
        <taxon>Rhizobiaceae</taxon>
        <taxon>Rhizobium/Agrobacterium group</taxon>
        <taxon>Rhizobium</taxon>
    </lineage>
</organism>
<keyword evidence="2" id="KW-0805">Transcription regulation</keyword>
<sequence length="310" mass="33896">MGKRPLPPLSVLQTFCAIAETGGFGRAAERIGQTQTAVSHQLAQLEGWVGGRLFDRGRNGARLTPLGARLHPAIAGTISELEAALYQARANVSIRSVTVSMSPEFSSQWLAARLPDFCQRHPEIEVKVAVGYQRPDFQLGGIDLAIWLGRAEAGLTHEELLTDEEFVVSSPALSRQLPPREAIRAAPLLRYAGMRHTILDWQRWYEQIAGGNDAEGRAVFDIARAVEEAPLFASFTDMLDACRQGRGFALVRSSLVAHDIAEKTLVRCFVEVQPAAVGYNLLYPPSALQNPAAALFRNWLLSQIRSAAKG</sequence>
<dbReference type="Gene3D" id="1.10.10.10">
    <property type="entry name" value="Winged helix-like DNA-binding domain superfamily/Winged helix DNA-binding domain"/>
    <property type="match status" value="1"/>
</dbReference>
<dbReference type="SUPFAM" id="SSF46785">
    <property type="entry name" value="Winged helix' DNA-binding domain"/>
    <property type="match status" value="1"/>
</dbReference>
<dbReference type="InterPro" id="IPR036390">
    <property type="entry name" value="WH_DNA-bd_sf"/>
</dbReference>
<gene>
    <name evidence="6" type="ORF">GR212_17430</name>
</gene>
<dbReference type="SUPFAM" id="SSF53850">
    <property type="entry name" value="Periplasmic binding protein-like II"/>
    <property type="match status" value="1"/>
</dbReference>
<dbReference type="PANTHER" id="PTHR30537:SF79">
    <property type="entry name" value="TRANSCRIPTIONAL REGULATOR-RELATED"/>
    <property type="match status" value="1"/>
</dbReference>
<dbReference type="CDD" id="cd08432">
    <property type="entry name" value="PBP2_GcdR_TrpI_HvrB_AmpR_like"/>
    <property type="match status" value="1"/>
</dbReference>
<evidence type="ECO:0000313" key="7">
    <source>
        <dbReference type="Proteomes" id="UP000483035"/>
    </source>
</evidence>
<dbReference type="InterPro" id="IPR000847">
    <property type="entry name" value="LysR_HTH_N"/>
</dbReference>
<comment type="caution">
    <text evidence="6">The sequence shown here is derived from an EMBL/GenBank/DDBJ whole genome shotgun (WGS) entry which is preliminary data.</text>
</comment>
<reference evidence="6 7" key="1">
    <citation type="submission" date="2019-12" db="EMBL/GenBank/DDBJ databases">
        <title>Rhizobium genotypes associated with high levels of biological nitrogen fixation by grain legumes in a temperate-maritime cropping system.</title>
        <authorList>
            <person name="Maluk M."/>
            <person name="Francesc Ferrando Molina F."/>
            <person name="Lopez Del Egido L."/>
            <person name="Lafos M."/>
            <person name="Langarica-Fuentes A."/>
            <person name="Gebre Yohannes G."/>
            <person name="Young M.W."/>
            <person name="Martin P."/>
            <person name="Gantlett R."/>
            <person name="Kenicer G."/>
            <person name="Hawes C."/>
            <person name="Begg G.S."/>
            <person name="Quilliam R.S."/>
            <person name="Squire G.R."/>
            <person name="Poole P.S."/>
            <person name="Young P.W."/>
            <person name="Iannetta P.M."/>
            <person name="James E.K."/>
        </authorList>
    </citation>
    <scope>NUCLEOTIDE SEQUENCE [LARGE SCALE GENOMIC DNA]</scope>
    <source>
        <strain evidence="6 7">JHI1118</strain>
    </source>
</reference>
<comment type="similarity">
    <text evidence="1">Belongs to the LysR transcriptional regulatory family.</text>
</comment>
<dbReference type="Proteomes" id="UP000483035">
    <property type="component" value="Unassembled WGS sequence"/>
</dbReference>
<evidence type="ECO:0000256" key="3">
    <source>
        <dbReference type="ARBA" id="ARBA00023125"/>
    </source>
</evidence>
<dbReference type="Pfam" id="PF03466">
    <property type="entry name" value="LysR_substrate"/>
    <property type="match status" value="1"/>
</dbReference>
<dbReference type="RefSeq" id="WP_163987836.1">
    <property type="nucleotide sequence ID" value="NZ_WUEY01000007.1"/>
</dbReference>
<dbReference type="GO" id="GO:0003700">
    <property type="term" value="F:DNA-binding transcription factor activity"/>
    <property type="evidence" value="ECO:0007669"/>
    <property type="project" value="InterPro"/>
</dbReference>
<dbReference type="GO" id="GO:0006351">
    <property type="term" value="P:DNA-templated transcription"/>
    <property type="evidence" value="ECO:0007669"/>
    <property type="project" value="TreeGrafter"/>
</dbReference>
<evidence type="ECO:0000259" key="5">
    <source>
        <dbReference type="PROSITE" id="PS50931"/>
    </source>
</evidence>
<keyword evidence="3" id="KW-0238">DNA-binding</keyword>
<dbReference type="EMBL" id="WUEY01000007">
    <property type="protein sequence ID" value="NEI71362.1"/>
    <property type="molecule type" value="Genomic_DNA"/>
</dbReference>
<protein>
    <submittedName>
        <fullName evidence="6">LysR family transcriptional regulator</fullName>
    </submittedName>
</protein>
<proteinExistence type="inferred from homology"/>
<dbReference type="PANTHER" id="PTHR30537">
    <property type="entry name" value="HTH-TYPE TRANSCRIPTIONAL REGULATOR"/>
    <property type="match status" value="1"/>
</dbReference>